<evidence type="ECO:0000259" key="2">
    <source>
        <dbReference type="Pfam" id="PF18862"/>
    </source>
</evidence>
<evidence type="ECO:0000313" key="3">
    <source>
        <dbReference type="EMBL" id="GEK19874.1"/>
    </source>
</evidence>
<dbReference type="EMBL" id="BJUB01000001">
    <property type="protein sequence ID" value="GEK19874.1"/>
    <property type="molecule type" value="Genomic_DNA"/>
</dbReference>
<dbReference type="InterPro" id="IPR041223">
    <property type="entry name" value="ApeA_NTD"/>
</dbReference>
<dbReference type="Pfam" id="PF18862">
    <property type="entry name" value="ApeA_NTD1"/>
    <property type="match status" value="1"/>
</dbReference>
<dbReference type="AlphaFoldDB" id="A0A510UYY5"/>
<name>A0A510UYY5_9CELL</name>
<dbReference type="Proteomes" id="UP000321118">
    <property type="component" value="Unassembled WGS sequence"/>
</dbReference>
<proteinExistence type="predicted"/>
<accession>A0A510UYY5</accession>
<feature type="region of interest" description="Disordered" evidence="1">
    <location>
        <begin position="1"/>
        <end position="28"/>
    </location>
</feature>
<keyword evidence="4" id="KW-1185">Reference proteome</keyword>
<organism evidence="3 4">
    <name type="scientific">Cellulomonas xylanilytica</name>
    <dbReference type="NCBI Taxonomy" id="233583"/>
    <lineage>
        <taxon>Bacteria</taxon>
        <taxon>Bacillati</taxon>
        <taxon>Actinomycetota</taxon>
        <taxon>Actinomycetes</taxon>
        <taxon>Micrococcales</taxon>
        <taxon>Cellulomonadaceae</taxon>
        <taxon>Cellulomonas</taxon>
    </lineage>
</organism>
<evidence type="ECO:0000313" key="4">
    <source>
        <dbReference type="Proteomes" id="UP000321118"/>
    </source>
</evidence>
<gene>
    <name evidence="3" type="ORF">CXY01_03940</name>
</gene>
<feature type="domain" description="ApeA N-terminal" evidence="2">
    <location>
        <begin position="12"/>
        <end position="220"/>
    </location>
</feature>
<reference evidence="3 4" key="1">
    <citation type="submission" date="2019-07" db="EMBL/GenBank/DDBJ databases">
        <title>Whole genome shotgun sequence of Cellulomonas xylanilytica NBRC 101102.</title>
        <authorList>
            <person name="Hosoyama A."/>
            <person name="Uohara A."/>
            <person name="Ohji S."/>
            <person name="Ichikawa N."/>
        </authorList>
    </citation>
    <scope>NUCLEOTIDE SEQUENCE [LARGE SCALE GENOMIC DNA]</scope>
    <source>
        <strain evidence="3 4">NBRC 101102</strain>
    </source>
</reference>
<evidence type="ECO:0000256" key="1">
    <source>
        <dbReference type="SAM" id="MobiDB-lite"/>
    </source>
</evidence>
<protein>
    <recommendedName>
        <fullName evidence="2">ApeA N-terminal domain-containing protein</fullName>
    </recommendedName>
</protein>
<sequence>MTMDIGETHHTRWFHPGRDEKDGAPGSYRVDEDGHVEVHIFETFDGEGSLAFMPDESVPDILLGEVFREAVTLIGCRSVGGKTGVTSQQDIRIRPQYAIEGSIYLTSEDELRVTSLRLRFTDQDAWTNWKPFSVEKMRKPEGLESASVTFSRPADLAALVDGGRLSLIDDSYVHEDTITHRTELQAQSRFEYVLDEPVPIHDAMSRYGYPLQVLLLTATGQMPGAISVRATNPAWVEDVEVSAFQTAWVTLRRFHGGHAGLAPNSLSYLHRLEDFDFAVQLPRVLASVTKHRLAFERYAEMLSKRGGGDQSQFVNLTQVIDAYDRSNHPGEKRSGAFYVPVERMDLELDQFISALVDGTDRWGFYVGKLRNIVLHGDPRARELVADPRPLHAAFEALSLLFEASVLVGFGFTVARARELVEARHPFWARAKNIKENFPALIDFVGETPPVR</sequence>
<comment type="caution">
    <text evidence="3">The sequence shown here is derived from an EMBL/GenBank/DDBJ whole genome shotgun (WGS) entry which is preliminary data.</text>
</comment>